<keyword evidence="4" id="KW-1133">Transmembrane helix</keyword>
<dbReference type="EMBL" id="OW240919">
    <property type="protein sequence ID" value="CAH2311466.1"/>
    <property type="molecule type" value="Genomic_DNA"/>
</dbReference>
<organism evidence="7 8">
    <name type="scientific">Pelobates cultripes</name>
    <name type="common">Western spadefoot toad</name>
    <dbReference type="NCBI Taxonomy" id="61616"/>
    <lineage>
        <taxon>Eukaryota</taxon>
        <taxon>Metazoa</taxon>
        <taxon>Chordata</taxon>
        <taxon>Craniata</taxon>
        <taxon>Vertebrata</taxon>
        <taxon>Euteleostomi</taxon>
        <taxon>Amphibia</taxon>
        <taxon>Batrachia</taxon>
        <taxon>Anura</taxon>
        <taxon>Pelobatoidea</taxon>
        <taxon>Pelobatidae</taxon>
        <taxon>Pelobates</taxon>
    </lineage>
</organism>
<dbReference type="InterPro" id="IPR039357">
    <property type="entry name" value="SRD5A/TECR"/>
</dbReference>
<evidence type="ECO:0000313" key="7">
    <source>
        <dbReference type="EMBL" id="CAH2311466.1"/>
    </source>
</evidence>
<evidence type="ECO:0000256" key="2">
    <source>
        <dbReference type="ARBA" id="ARBA00007742"/>
    </source>
</evidence>
<comment type="similarity">
    <text evidence="2">Belongs to the steroid 5-alpha reductase family.</text>
</comment>
<dbReference type="GO" id="GO:0016020">
    <property type="term" value="C:membrane"/>
    <property type="evidence" value="ECO:0007669"/>
    <property type="project" value="UniProtKB-SubCell"/>
</dbReference>
<sequence>MGGSPRDWNIPPLPPVVVELSTLTETLIITWDLQPGLHIISITRYTHHLICETGNFSVHVALNSMKADVPKAQRFPQATRNPFTWLYVFVSCPNYTYEMGSLISFAIMTQCIPAGVYAFIRFLQLTIWAREKHHKYLKDFKEYPRFRTSIIPLIL</sequence>
<keyword evidence="5" id="KW-0472">Membrane</keyword>
<evidence type="ECO:0000259" key="6">
    <source>
        <dbReference type="Pfam" id="PF02544"/>
    </source>
</evidence>
<dbReference type="PANTHER" id="PTHR10556:SF59">
    <property type="entry name" value="STEROID 5-ALPHA REDUCTASE C-TERMINAL DOMAIN-CONTAINING PROTEIN"/>
    <property type="match status" value="1"/>
</dbReference>
<dbReference type="GO" id="GO:0042761">
    <property type="term" value="P:very long-chain fatty acid biosynthetic process"/>
    <property type="evidence" value="ECO:0007669"/>
    <property type="project" value="TreeGrafter"/>
</dbReference>
<proteinExistence type="inferred from homology"/>
<dbReference type="PROSITE" id="PS50244">
    <property type="entry name" value="S5A_REDUCTASE"/>
    <property type="match status" value="1"/>
</dbReference>
<dbReference type="Pfam" id="PF02544">
    <property type="entry name" value="Steroid_dh"/>
    <property type="match status" value="1"/>
</dbReference>
<evidence type="ECO:0000256" key="5">
    <source>
        <dbReference type="ARBA" id="ARBA00023136"/>
    </source>
</evidence>
<dbReference type="GO" id="GO:0016627">
    <property type="term" value="F:oxidoreductase activity, acting on the CH-CH group of donors"/>
    <property type="evidence" value="ECO:0007669"/>
    <property type="project" value="InterPro"/>
</dbReference>
<dbReference type="AlphaFoldDB" id="A0AAD1STQ8"/>
<feature type="domain" description="3-oxo-5-alpha-steroid 4-dehydrogenase C-terminal" evidence="6">
    <location>
        <begin position="48"/>
        <end position="155"/>
    </location>
</feature>
<comment type="subcellular location">
    <subcellularLocation>
        <location evidence="1">Membrane</location>
        <topology evidence="1">Multi-pass membrane protein</topology>
    </subcellularLocation>
</comment>
<dbReference type="InterPro" id="IPR001104">
    <property type="entry name" value="3-oxo-5_a-steroid_4-DH_C"/>
</dbReference>
<accession>A0AAD1STQ8</accession>
<evidence type="ECO:0000313" key="8">
    <source>
        <dbReference type="Proteomes" id="UP001295444"/>
    </source>
</evidence>
<dbReference type="Proteomes" id="UP001295444">
    <property type="component" value="Chromosome 08"/>
</dbReference>
<evidence type="ECO:0000256" key="1">
    <source>
        <dbReference type="ARBA" id="ARBA00004141"/>
    </source>
</evidence>
<reference evidence="7" key="1">
    <citation type="submission" date="2022-03" db="EMBL/GenBank/DDBJ databases">
        <authorList>
            <person name="Alioto T."/>
            <person name="Alioto T."/>
            <person name="Gomez Garrido J."/>
        </authorList>
    </citation>
    <scope>NUCLEOTIDE SEQUENCE</scope>
</reference>
<name>A0AAD1STQ8_PELCU</name>
<keyword evidence="3" id="KW-0812">Transmembrane</keyword>
<keyword evidence="8" id="KW-1185">Reference proteome</keyword>
<gene>
    <name evidence="7" type="ORF">PECUL_23A028010</name>
</gene>
<evidence type="ECO:0000256" key="4">
    <source>
        <dbReference type="ARBA" id="ARBA00022989"/>
    </source>
</evidence>
<protein>
    <submittedName>
        <fullName evidence="7">Very-long-chain enoyl- reductase-like</fullName>
    </submittedName>
</protein>
<evidence type="ECO:0000256" key="3">
    <source>
        <dbReference type="ARBA" id="ARBA00022692"/>
    </source>
</evidence>
<dbReference type="PANTHER" id="PTHR10556">
    <property type="entry name" value="3-OXO-5-ALPHA-STEROID 4-DEHYDROGENASE"/>
    <property type="match status" value="1"/>
</dbReference>